<dbReference type="Pfam" id="PF01797">
    <property type="entry name" value="Y1_Tnp"/>
    <property type="match status" value="1"/>
</dbReference>
<reference evidence="2 3" key="1">
    <citation type="submission" date="2016-11" db="EMBL/GenBank/DDBJ databases">
        <title>Study of marine rhodopsin-containing bacteria.</title>
        <authorList>
            <person name="Yoshizawa S."/>
            <person name="Kumagai Y."/>
            <person name="Kogure K."/>
        </authorList>
    </citation>
    <scope>NUCLEOTIDE SEQUENCE [LARGE SCALE GENOMIC DNA]</scope>
    <source>
        <strain evidence="2 3">SAORIC-28</strain>
    </source>
</reference>
<dbReference type="OrthoDB" id="9798161at2"/>
<feature type="domain" description="Transposase IS200-like" evidence="1">
    <location>
        <begin position="13"/>
        <end position="114"/>
    </location>
</feature>
<dbReference type="InterPro" id="IPR002686">
    <property type="entry name" value="Transposase_17"/>
</dbReference>
<accession>A0A271ISU7</accession>
<dbReference type="EMBL" id="MQWD01000010">
    <property type="protein sequence ID" value="PAP74207.1"/>
    <property type="molecule type" value="Genomic_DNA"/>
</dbReference>
<gene>
    <name evidence="2" type="ORF">BSZ37_21335</name>
</gene>
<dbReference type="AlphaFoldDB" id="A0A271ISU7"/>
<evidence type="ECO:0000313" key="3">
    <source>
        <dbReference type="Proteomes" id="UP000216339"/>
    </source>
</evidence>
<proteinExistence type="predicted"/>
<dbReference type="GO" id="GO:0006313">
    <property type="term" value="P:DNA transposition"/>
    <property type="evidence" value="ECO:0007669"/>
    <property type="project" value="InterPro"/>
</dbReference>
<dbReference type="Proteomes" id="UP000216339">
    <property type="component" value="Unassembled WGS sequence"/>
</dbReference>
<keyword evidence="3" id="KW-1185">Reference proteome</keyword>
<sequence>MSLPAYTDDGVVVHWLRYHVVLVTRRQRPFFEDAALAARADELIRRAAEGLGCEVAACEVRPTHVVLEVAAPSGLSPLSVATRIARGAAGPLKAESEAVRRSGAAFVHRYLVSTEAVPEGGCAAFVARVPTR</sequence>
<dbReference type="GO" id="GO:0004803">
    <property type="term" value="F:transposase activity"/>
    <property type="evidence" value="ECO:0007669"/>
    <property type="project" value="InterPro"/>
</dbReference>
<comment type="caution">
    <text evidence="2">The sequence shown here is derived from an EMBL/GenBank/DDBJ whole genome shotgun (WGS) entry which is preliminary data.</text>
</comment>
<dbReference type="Gene3D" id="3.30.70.1290">
    <property type="entry name" value="Transposase IS200-like"/>
    <property type="match status" value="1"/>
</dbReference>
<organism evidence="2 3">
    <name type="scientific">Rubrivirga marina</name>
    <dbReference type="NCBI Taxonomy" id="1196024"/>
    <lineage>
        <taxon>Bacteria</taxon>
        <taxon>Pseudomonadati</taxon>
        <taxon>Rhodothermota</taxon>
        <taxon>Rhodothermia</taxon>
        <taxon>Rhodothermales</taxon>
        <taxon>Rubricoccaceae</taxon>
        <taxon>Rubrivirga</taxon>
    </lineage>
</organism>
<evidence type="ECO:0000259" key="1">
    <source>
        <dbReference type="Pfam" id="PF01797"/>
    </source>
</evidence>
<protein>
    <recommendedName>
        <fullName evidence="1">Transposase IS200-like domain-containing protein</fullName>
    </recommendedName>
</protein>
<name>A0A271ISU7_9BACT</name>
<dbReference type="InterPro" id="IPR036515">
    <property type="entry name" value="Transposase_17_sf"/>
</dbReference>
<dbReference type="GO" id="GO:0003677">
    <property type="term" value="F:DNA binding"/>
    <property type="evidence" value="ECO:0007669"/>
    <property type="project" value="InterPro"/>
</dbReference>
<evidence type="ECO:0000313" key="2">
    <source>
        <dbReference type="EMBL" id="PAP74207.1"/>
    </source>
</evidence>
<dbReference type="SUPFAM" id="SSF143422">
    <property type="entry name" value="Transposase IS200-like"/>
    <property type="match status" value="1"/>
</dbReference>
<dbReference type="RefSeq" id="WP_095512685.1">
    <property type="nucleotide sequence ID" value="NZ_MQWD01000010.1"/>
</dbReference>